<organism evidence="1 2">
    <name type="scientific">Orbilia oligospora</name>
    <name type="common">Nematode-trapping fungus</name>
    <name type="synonym">Arthrobotrys oligospora</name>
    <dbReference type="NCBI Taxonomy" id="2813651"/>
    <lineage>
        <taxon>Eukaryota</taxon>
        <taxon>Fungi</taxon>
        <taxon>Dikarya</taxon>
        <taxon>Ascomycota</taxon>
        <taxon>Pezizomycotina</taxon>
        <taxon>Orbiliomycetes</taxon>
        <taxon>Orbiliales</taxon>
        <taxon>Orbiliaceae</taxon>
        <taxon>Orbilia</taxon>
    </lineage>
</organism>
<proteinExistence type="predicted"/>
<dbReference type="Proteomes" id="UP000479691">
    <property type="component" value="Unassembled WGS sequence"/>
</dbReference>
<dbReference type="AlphaFoldDB" id="A0A7C8PBP8"/>
<protein>
    <submittedName>
        <fullName evidence="1">Uncharacterized protein</fullName>
    </submittedName>
</protein>
<name>A0A7C8PBP8_ORBOL</name>
<sequence>MASEQEASGVLPSQEQEEDKKLVLKVVRYDASPKESEGVFIHEVGTRKLLKTSTLKDIRNALLRYDDVKHLVKMVKLEKLDNKLSVFTARYTHGAPVDELHHGVLYQLLDSHERQILHGFSVPGESFASSEIYLKSCPVMDSEPRTHIEFQTPGSAKKSGKIEAGDIVEMVGHKDGSRGILSKVADKEKPGYQFLPWNPGNYVLNFKVVEE</sequence>
<dbReference type="EMBL" id="JAABOE010000151">
    <property type="protein sequence ID" value="KAF3161135.1"/>
    <property type="molecule type" value="Genomic_DNA"/>
</dbReference>
<comment type="caution">
    <text evidence="1">The sequence shown here is derived from an EMBL/GenBank/DDBJ whole genome shotgun (WGS) entry which is preliminary data.</text>
</comment>
<evidence type="ECO:0000313" key="2">
    <source>
        <dbReference type="Proteomes" id="UP000479691"/>
    </source>
</evidence>
<reference evidence="1 2" key="1">
    <citation type="submission" date="2019-06" db="EMBL/GenBank/DDBJ databases">
        <authorList>
            <person name="Palmer J.M."/>
        </authorList>
    </citation>
    <scope>NUCLEOTIDE SEQUENCE [LARGE SCALE GENOMIC DNA]</scope>
    <source>
        <strain evidence="1 2">TWF788</strain>
    </source>
</reference>
<evidence type="ECO:0000313" key="1">
    <source>
        <dbReference type="EMBL" id="KAF3161135.1"/>
    </source>
</evidence>
<accession>A0A7C8PBP8</accession>
<gene>
    <name evidence="1" type="ORF">TWF788_002751</name>
</gene>